<name>A0ABU2T6P4_9ACTN</name>
<evidence type="ECO:0000259" key="8">
    <source>
        <dbReference type="Pfam" id="PF19053"/>
    </source>
</evidence>
<evidence type="ECO:0000256" key="7">
    <source>
        <dbReference type="SAM" id="Phobius"/>
    </source>
</evidence>
<evidence type="ECO:0000256" key="1">
    <source>
        <dbReference type="ARBA" id="ARBA00004651"/>
    </source>
</evidence>
<dbReference type="InterPro" id="IPR006707">
    <property type="entry name" value="T7SS_EccD"/>
</dbReference>
<comment type="subcellular location">
    <subcellularLocation>
        <location evidence="1">Cell membrane</location>
        <topology evidence="1">Multi-pass membrane protein</topology>
    </subcellularLocation>
</comment>
<feature type="transmembrane region" description="Helical" evidence="7">
    <location>
        <begin position="278"/>
        <end position="299"/>
    </location>
</feature>
<evidence type="ECO:0000313" key="10">
    <source>
        <dbReference type="Proteomes" id="UP001180551"/>
    </source>
</evidence>
<feature type="transmembrane region" description="Helical" evidence="7">
    <location>
        <begin position="228"/>
        <end position="246"/>
    </location>
</feature>
<evidence type="ECO:0000256" key="6">
    <source>
        <dbReference type="ARBA" id="ARBA00023136"/>
    </source>
</evidence>
<comment type="similarity">
    <text evidence="2">Belongs to the EccD/Snm4 family.</text>
</comment>
<feature type="transmembrane region" description="Helical" evidence="7">
    <location>
        <begin position="167"/>
        <end position="185"/>
    </location>
</feature>
<comment type="caution">
    <text evidence="9">The sequence shown here is derived from an EMBL/GenBank/DDBJ whole genome shotgun (WGS) entry which is preliminary data.</text>
</comment>
<organism evidence="9 10">
    <name type="scientific">Streptomyces mooreae</name>
    <dbReference type="NCBI Taxonomy" id="3075523"/>
    <lineage>
        <taxon>Bacteria</taxon>
        <taxon>Bacillati</taxon>
        <taxon>Actinomycetota</taxon>
        <taxon>Actinomycetes</taxon>
        <taxon>Kitasatosporales</taxon>
        <taxon>Streptomycetaceae</taxon>
        <taxon>Streptomyces</taxon>
    </lineage>
</organism>
<feature type="transmembrane region" description="Helical" evidence="7">
    <location>
        <begin position="349"/>
        <end position="368"/>
    </location>
</feature>
<keyword evidence="10" id="KW-1185">Reference proteome</keyword>
<evidence type="ECO:0000256" key="5">
    <source>
        <dbReference type="ARBA" id="ARBA00022989"/>
    </source>
</evidence>
<dbReference type="InterPro" id="IPR044049">
    <property type="entry name" value="EccD_transm"/>
</dbReference>
<dbReference type="InterPro" id="IPR024962">
    <property type="entry name" value="YukD-like"/>
</dbReference>
<evidence type="ECO:0000313" key="9">
    <source>
        <dbReference type="EMBL" id="MDT0456289.1"/>
    </source>
</evidence>
<dbReference type="Pfam" id="PF08817">
    <property type="entry name" value="YukD"/>
    <property type="match status" value="1"/>
</dbReference>
<feature type="transmembrane region" description="Helical" evidence="7">
    <location>
        <begin position="400"/>
        <end position="422"/>
    </location>
</feature>
<feature type="transmembrane region" description="Helical" evidence="7">
    <location>
        <begin position="253"/>
        <end position="272"/>
    </location>
</feature>
<evidence type="ECO:0000256" key="4">
    <source>
        <dbReference type="ARBA" id="ARBA00022692"/>
    </source>
</evidence>
<dbReference type="PIRSF" id="PIRSF017804">
    <property type="entry name" value="Secretion_EccD1"/>
    <property type="match status" value="1"/>
</dbReference>
<protein>
    <submittedName>
        <fullName evidence="9">Type VII secretion integral membrane protein EccD</fullName>
    </submittedName>
</protein>
<keyword evidence="3" id="KW-1003">Cell membrane</keyword>
<feature type="transmembrane region" description="Helical" evidence="7">
    <location>
        <begin position="135"/>
        <end position="155"/>
    </location>
</feature>
<dbReference type="Pfam" id="PF19053">
    <property type="entry name" value="EccD"/>
    <property type="match status" value="1"/>
</dbReference>
<accession>A0ABU2T6P4</accession>
<keyword evidence="4 7" id="KW-0812">Transmembrane</keyword>
<gene>
    <name evidence="9" type="primary">eccD</name>
    <name evidence="9" type="ORF">RM550_11125</name>
</gene>
<evidence type="ECO:0000256" key="3">
    <source>
        <dbReference type="ARBA" id="ARBA00022475"/>
    </source>
</evidence>
<feature type="domain" description="EccD-like transmembrane" evidence="8">
    <location>
        <begin position="136"/>
        <end position="504"/>
    </location>
</feature>
<evidence type="ECO:0000256" key="2">
    <source>
        <dbReference type="ARBA" id="ARBA00006162"/>
    </source>
</evidence>
<proteinExistence type="inferred from homology"/>
<sequence>MCHGRPGAGPGGGQGEEVRTSVGTGFRRVTVVAPDSRIDVALPENIAVSDIYPEVLRLTRQTQPADAPTGYYLFRSDGSALDSSRSLADQRVVDGEMLHLRPFAQSLPPAVFDEVSDAVASAVARDRRLWSEGMLRGAGLVGVGVLLALVGFVLWCADPLRHDMHSLPGVIAAVAGLLVAAFAGVRARVYGDQPSAVALGLGALPVVWCAGSGIVGPDAGQGAGQLQFLLGCIAALVVSVALVALSPQGDAPFIGATFVTAAGTLSSFLALVTEVPAARAAAVCLPVAIGLMAFLPALATRLARLPIGYATPRSLAEREAEAGPGEALSAEDLVDVDAIAAQARRGHELLLGLLGGCCAVVIAAAAVLGLSESAWGRLLTLAAGLATLLRARLFRYTAQVACVIIAGFGALALLVLGMALAPPAGALTDFAAGDRAQLDLRTIWLALALAGGVALLTLVALTVPKRGLTPFWGRALDLTDGLLLLSLMPLCLAVLDLYGRARSMTSG</sequence>
<keyword evidence="5 7" id="KW-1133">Transmembrane helix</keyword>
<keyword evidence="6 7" id="KW-0472">Membrane</keyword>
<dbReference type="RefSeq" id="WP_311623505.1">
    <property type="nucleotide sequence ID" value="NZ_JAVRFE010000011.1"/>
</dbReference>
<dbReference type="Proteomes" id="UP001180551">
    <property type="component" value="Unassembled WGS sequence"/>
</dbReference>
<reference evidence="9" key="1">
    <citation type="submission" date="2024-05" db="EMBL/GenBank/DDBJ databases">
        <title>30 novel species of actinomycetes from the DSMZ collection.</title>
        <authorList>
            <person name="Nouioui I."/>
        </authorList>
    </citation>
    <scope>NUCLEOTIDE SEQUENCE</scope>
    <source>
        <strain evidence="9">DSM 41527</strain>
    </source>
</reference>
<feature type="transmembrane region" description="Helical" evidence="7">
    <location>
        <begin position="197"/>
        <end position="216"/>
    </location>
</feature>
<feature type="transmembrane region" description="Helical" evidence="7">
    <location>
        <begin position="442"/>
        <end position="463"/>
    </location>
</feature>
<feature type="transmembrane region" description="Helical" evidence="7">
    <location>
        <begin position="374"/>
        <end position="393"/>
    </location>
</feature>
<dbReference type="EMBL" id="JAVRFE010000011">
    <property type="protein sequence ID" value="MDT0456289.1"/>
    <property type="molecule type" value="Genomic_DNA"/>
</dbReference>
<dbReference type="Gene3D" id="3.10.20.90">
    <property type="entry name" value="Phosphatidylinositol 3-kinase Catalytic Subunit, Chain A, domain 1"/>
    <property type="match status" value="1"/>
</dbReference>
<dbReference type="NCBIfam" id="TIGR03920">
    <property type="entry name" value="T7SS_EccD"/>
    <property type="match status" value="1"/>
</dbReference>